<comment type="caution">
    <text evidence="11">The sequence shown here is derived from an EMBL/GenBank/DDBJ whole genome shotgun (WGS) entry which is preliminary data.</text>
</comment>
<feature type="disulfide bond" evidence="10">
    <location>
        <begin position="104"/>
        <end position="119"/>
    </location>
</feature>
<keyword evidence="5" id="KW-1133">Transmembrane helix</keyword>
<dbReference type="GO" id="GO:0043235">
    <property type="term" value="C:receptor complex"/>
    <property type="evidence" value="ECO:0007669"/>
    <property type="project" value="TreeGrafter"/>
</dbReference>
<organism evidence="11 12">
    <name type="scientific">Rhamnusium bicolor</name>
    <dbReference type="NCBI Taxonomy" id="1586634"/>
    <lineage>
        <taxon>Eukaryota</taxon>
        <taxon>Metazoa</taxon>
        <taxon>Ecdysozoa</taxon>
        <taxon>Arthropoda</taxon>
        <taxon>Hexapoda</taxon>
        <taxon>Insecta</taxon>
        <taxon>Pterygota</taxon>
        <taxon>Neoptera</taxon>
        <taxon>Endopterygota</taxon>
        <taxon>Coleoptera</taxon>
        <taxon>Polyphaga</taxon>
        <taxon>Cucujiformia</taxon>
        <taxon>Chrysomeloidea</taxon>
        <taxon>Cerambycidae</taxon>
        <taxon>Lepturinae</taxon>
        <taxon>Rhagiini</taxon>
        <taxon>Rhamnusium</taxon>
    </lineage>
</organism>
<feature type="disulfide bond" evidence="10">
    <location>
        <begin position="227"/>
        <end position="242"/>
    </location>
</feature>
<dbReference type="FunFam" id="4.10.400.10:FF:000045">
    <property type="entry name" value="Low-density lipoprotein receptor-related protein 2"/>
    <property type="match status" value="1"/>
</dbReference>
<dbReference type="PROSITE" id="PS01209">
    <property type="entry name" value="LDLRA_1"/>
    <property type="match status" value="2"/>
</dbReference>
<dbReference type="InterPro" id="IPR002172">
    <property type="entry name" value="LDrepeatLR_classA_rpt"/>
</dbReference>
<evidence type="ECO:0000256" key="1">
    <source>
        <dbReference type="ARBA" id="ARBA00004167"/>
    </source>
</evidence>
<dbReference type="GO" id="GO:0012505">
    <property type="term" value="C:endomembrane system"/>
    <property type="evidence" value="ECO:0007669"/>
    <property type="project" value="UniProtKB-SubCell"/>
</dbReference>
<feature type="disulfide bond" evidence="10">
    <location>
        <begin position="123"/>
        <end position="135"/>
    </location>
</feature>
<dbReference type="GO" id="GO:0016324">
    <property type="term" value="C:apical plasma membrane"/>
    <property type="evidence" value="ECO:0007669"/>
    <property type="project" value="TreeGrafter"/>
</dbReference>
<comment type="subcellular location">
    <subcellularLocation>
        <location evidence="2">Endomembrane system</location>
    </subcellularLocation>
    <subcellularLocation>
        <location evidence="1">Membrane</location>
        <topology evidence="1">Single-pass membrane protein</topology>
    </subcellularLocation>
</comment>
<dbReference type="InterPro" id="IPR023415">
    <property type="entry name" value="LDLR_class-A_CS"/>
</dbReference>
<dbReference type="FunFam" id="4.10.400.10:FF:000105">
    <property type="entry name" value="Lipophorin receptor 1, isoform K"/>
    <property type="match status" value="1"/>
</dbReference>
<keyword evidence="8" id="KW-0675">Receptor</keyword>
<evidence type="ECO:0000256" key="8">
    <source>
        <dbReference type="ARBA" id="ARBA00023170"/>
    </source>
</evidence>
<feature type="disulfide bond" evidence="10">
    <location>
        <begin position="62"/>
        <end position="77"/>
    </location>
</feature>
<evidence type="ECO:0000256" key="6">
    <source>
        <dbReference type="ARBA" id="ARBA00023136"/>
    </source>
</evidence>
<evidence type="ECO:0000313" key="11">
    <source>
        <dbReference type="EMBL" id="KAJ8967225.1"/>
    </source>
</evidence>
<dbReference type="CDD" id="cd00112">
    <property type="entry name" value="LDLa"/>
    <property type="match status" value="6"/>
</dbReference>
<feature type="disulfide bond" evidence="10">
    <location>
        <begin position="255"/>
        <end position="273"/>
    </location>
</feature>
<dbReference type="PANTHER" id="PTHR22722:SF14">
    <property type="entry name" value="MEGALIN, ISOFORM A"/>
    <property type="match status" value="1"/>
</dbReference>
<feature type="disulfide bond" evidence="10">
    <location>
        <begin position="267"/>
        <end position="282"/>
    </location>
</feature>
<evidence type="ECO:0000256" key="3">
    <source>
        <dbReference type="ARBA" id="ARBA00022692"/>
    </source>
</evidence>
<reference evidence="11" key="1">
    <citation type="journal article" date="2023" name="Insect Mol. Biol.">
        <title>Genome sequencing provides insights into the evolution of gene families encoding plant cell wall-degrading enzymes in longhorned beetles.</title>
        <authorList>
            <person name="Shin N.R."/>
            <person name="Okamura Y."/>
            <person name="Kirsch R."/>
            <person name="Pauchet Y."/>
        </authorList>
    </citation>
    <scope>NUCLEOTIDE SEQUENCE</scope>
    <source>
        <strain evidence="11">RBIC_L_NR</strain>
    </source>
</reference>
<dbReference type="InterPro" id="IPR036055">
    <property type="entry name" value="LDL_receptor-like_sf"/>
</dbReference>
<feature type="disulfide bond" evidence="10">
    <location>
        <begin position="188"/>
        <end position="203"/>
    </location>
</feature>
<keyword evidence="12" id="KW-1185">Reference proteome</keyword>
<dbReference type="Pfam" id="PF00057">
    <property type="entry name" value="Ldl_recept_a"/>
    <property type="match status" value="5"/>
</dbReference>
<dbReference type="GO" id="GO:0006898">
    <property type="term" value="P:receptor-mediated endocytosis"/>
    <property type="evidence" value="ECO:0007669"/>
    <property type="project" value="TreeGrafter"/>
</dbReference>
<feature type="disulfide bond" evidence="10">
    <location>
        <begin position="86"/>
        <end position="98"/>
    </location>
</feature>
<feature type="disulfide bond" evidence="10">
    <location>
        <begin position="130"/>
        <end position="148"/>
    </location>
</feature>
<evidence type="ECO:0000256" key="2">
    <source>
        <dbReference type="ARBA" id="ARBA00004308"/>
    </source>
</evidence>
<keyword evidence="9" id="KW-0325">Glycoprotein</keyword>
<dbReference type="Gene3D" id="4.10.400.10">
    <property type="entry name" value="Low-density Lipoprotein Receptor"/>
    <property type="match status" value="7"/>
</dbReference>
<dbReference type="PROSITE" id="PS50068">
    <property type="entry name" value="LDLRA_2"/>
    <property type="match status" value="6"/>
</dbReference>
<dbReference type="SUPFAM" id="SSF57424">
    <property type="entry name" value="LDL receptor-like module"/>
    <property type="match status" value="7"/>
</dbReference>
<keyword evidence="6" id="KW-0472">Membrane</keyword>
<feature type="non-terminal residue" evidence="11">
    <location>
        <position position="282"/>
    </location>
</feature>
<feature type="disulfide bond" evidence="10">
    <location>
        <begin position="50"/>
        <end position="68"/>
    </location>
</feature>
<feature type="disulfide bond" evidence="10">
    <location>
        <begin position="142"/>
        <end position="157"/>
    </location>
</feature>
<sequence length="282" mass="30791">MSSICNGIPDCEDYSDEVNCKETGRKPTPENVQLKPEGPPIYCPEGEFQCAEGFCIMDYKKCNGINDCPSGSDEENCPPPTERPACGDGEVTCQDGNCVPGKRCDHIFDCLDNSDELGCEGFCDVSQFKCNDGACVDERLRCDGLTDCRDGSDEQNCGMLACYRNLHLACREDELDCGDECIDISFRCDKFEDCKDGRDEIGCGKICAPNEFECASDGKCISGIQKCDRTNDCADGSDEFDCPEQPRCTADQLTCTDGSCIERYQQCDGVANCPDGYDEAGC</sequence>
<accession>A0AAV8ZQB4</accession>
<gene>
    <name evidence="11" type="ORF">NQ314_003003</name>
</gene>
<dbReference type="PANTHER" id="PTHR22722">
    <property type="entry name" value="LOW-DENSITY LIPOPROTEIN RECEPTOR-RELATED PROTEIN 2-RELATED"/>
    <property type="match status" value="1"/>
</dbReference>
<dbReference type="SMART" id="SM00192">
    <property type="entry name" value="LDLa"/>
    <property type="match status" value="6"/>
</dbReference>
<feature type="disulfide bond" evidence="10">
    <location>
        <begin position="248"/>
        <end position="260"/>
    </location>
</feature>
<comment type="caution">
    <text evidence="10">Lacks conserved residue(s) required for the propagation of feature annotation.</text>
</comment>
<evidence type="ECO:0000256" key="7">
    <source>
        <dbReference type="ARBA" id="ARBA00023157"/>
    </source>
</evidence>
<dbReference type="InterPro" id="IPR051221">
    <property type="entry name" value="LDLR-related"/>
</dbReference>
<keyword evidence="7 10" id="KW-1015">Disulfide bond</keyword>
<evidence type="ECO:0000256" key="9">
    <source>
        <dbReference type="ARBA" id="ARBA00023180"/>
    </source>
</evidence>
<dbReference type="PRINTS" id="PR00261">
    <property type="entry name" value="LDLRECEPTOR"/>
</dbReference>
<evidence type="ECO:0000256" key="10">
    <source>
        <dbReference type="PROSITE-ProRule" id="PRU00124"/>
    </source>
</evidence>
<keyword evidence="4" id="KW-0677">Repeat</keyword>
<feature type="disulfide bond" evidence="10">
    <location>
        <begin position="43"/>
        <end position="55"/>
    </location>
</feature>
<evidence type="ECO:0000256" key="4">
    <source>
        <dbReference type="ARBA" id="ARBA00022737"/>
    </source>
</evidence>
<dbReference type="GO" id="GO:0042562">
    <property type="term" value="F:hormone binding"/>
    <property type="evidence" value="ECO:0007669"/>
    <property type="project" value="TreeGrafter"/>
</dbReference>
<evidence type="ECO:0000313" key="12">
    <source>
        <dbReference type="Proteomes" id="UP001162156"/>
    </source>
</evidence>
<evidence type="ECO:0000256" key="5">
    <source>
        <dbReference type="ARBA" id="ARBA00022989"/>
    </source>
</evidence>
<proteinExistence type="predicted"/>
<dbReference type="EMBL" id="JANEYF010000883">
    <property type="protein sequence ID" value="KAJ8967225.1"/>
    <property type="molecule type" value="Genomic_DNA"/>
</dbReference>
<dbReference type="AlphaFoldDB" id="A0AAV8ZQB4"/>
<protein>
    <submittedName>
        <fullName evidence="11">Uncharacterized protein</fullName>
    </submittedName>
</protein>
<keyword evidence="3" id="KW-0812">Transmembrane</keyword>
<dbReference type="Proteomes" id="UP001162156">
    <property type="component" value="Unassembled WGS sequence"/>
</dbReference>
<name>A0AAV8ZQB4_9CUCU</name>